<evidence type="ECO:0000313" key="6">
    <source>
        <dbReference type="EMBL" id="GAY22160.1"/>
    </source>
</evidence>
<comment type="caution">
    <text evidence="6">The sequence shown here is derived from an EMBL/GenBank/DDBJ whole genome shotgun (WGS) entry which is preliminary data.</text>
</comment>
<dbReference type="PANTHER" id="PTHR42804">
    <property type="entry name" value="ALDEHYDE DEHYDROGENASE"/>
    <property type="match status" value="1"/>
</dbReference>
<feature type="active site" evidence="3">
    <location>
        <position position="270"/>
    </location>
</feature>
<dbReference type="EMBL" id="BEWI01000032">
    <property type="protein sequence ID" value="GAY22160.1"/>
    <property type="molecule type" value="Genomic_DNA"/>
</dbReference>
<comment type="similarity">
    <text evidence="1 4">Belongs to the aldehyde dehydrogenase family.</text>
</comment>
<keyword evidence="2 4" id="KW-0560">Oxidoreductase</keyword>
<organism evidence="6 7">
    <name type="scientific">Sphingobium fuliginis (strain ATCC 27551)</name>
    <dbReference type="NCBI Taxonomy" id="336203"/>
    <lineage>
        <taxon>Bacteria</taxon>
        <taxon>Pseudomonadati</taxon>
        <taxon>Pseudomonadota</taxon>
        <taxon>Alphaproteobacteria</taxon>
        <taxon>Sphingomonadales</taxon>
        <taxon>Sphingomonadaceae</taxon>
        <taxon>Sphingobium</taxon>
    </lineage>
</organism>
<evidence type="ECO:0000256" key="1">
    <source>
        <dbReference type="ARBA" id="ARBA00009986"/>
    </source>
</evidence>
<dbReference type="PROSITE" id="PS00687">
    <property type="entry name" value="ALDEHYDE_DEHYDR_GLU"/>
    <property type="match status" value="1"/>
</dbReference>
<sequence length="510" mass="54797">MARISMERCPMVAHTDFAKTLKHPDRFFIDGEWVTPSSSAQIDVISPSSEELFYRVAQAEPADIDRAITAARTAFDEGPWPRLSPAERAEYLRKIAQELRKRANELGGLWSGEMGSLYAANQRLIPIFADVYDFHASMADTFPFIEPRQPAQGGAGYLVREPVGVVTAIVPWNGPLMLASWKTAPALLAGCTVILKASPEAPGTLYALAEAAEAAGLPKGVLNVVAAHREASELLVSDPRIDKVSFTGSTEAGRRIGAICADRIARCTLELGGKSPAIVLDDYDLDAFAQTIAASTTIMTGQVCAALTRVIVSRSRHDALAEAIKAQLDAVKVGDPYDPATQMGPLAMARQRDKVEQYIGIGQAEGARLITGGRRPAHLDRGYYIEPTLFANVDNSSTIAREEIFGPVLSLIPADNEADAIRIANDSDFGLNASVFTNDPDRAFAVAREIRSGTVAHNVFRNDFTIAFGGFKKSGIGREGGTEGLRHYLETKTVLLQSPANIAITGTAGN</sequence>
<dbReference type="FunFam" id="3.40.309.10:FF:000009">
    <property type="entry name" value="Aldehyde dehydrogenase A"/>
    <property type="match status" value="1"/>
</dbReference>
<dbReference type="Gene3D" id="3.40.309.10">
    <property type="entry name" value="Aldehyde Dehydrogenase, Chain A, domain 2"/>
    <property type="match status" value="1"/>
</dbReference>
<gene>
    <name evidence="6" type="ORF">SFOMI_2715</name>
</gene>
<proteinExistence type="inferred from homology"/>
<dbReference type="GO" id="GO:0004029">
    <property type="term" value="F:aldehyde dehydrogenase (NAD+) activity"/>
    <property type="evidence" value="ECO:0007669"/>
    <property type="project" value="UniProtKB-EC"/>
</dbReference>
<evidence type="ECO:0000259" key="5">
    <source>
        <dbReference type="Pfam" id="PF00171"/>
    </source>
</evidence>
<dbReference type="AlphaFoldDB" id="A0A292ZH37"/>
<dbReference type="PANTHER" id="PTHR42804:SF1">
    <property type="entry name" value="ALDEHYDE DEHYDROGENASE-RELATED"/>
    <property type="match status" value="1"/>
</dbReference>
<dbReference type="Gene3D" id="3.40.605.10">
    <property type="entry name" value="Aldehyde Dehydrogenase, Chain A, domain 1"/>
    <property type="match status" value="1"/>
</dbReference>
<evidence type="ECO:0000256" key="4">
    <source>
        <dbReference type="RuleBase" id="RU003345"/>
    </source>
</evidence>
<dbReference type="InterPro" id="IPR015590">
    <property type="entry name" value="Aldehyde_DH_dom"/>
</dbReference>
<dbReference type="Proteomes" id="UP000221538">
    <property type="component" value="Unassembled WGS sequence"/>
</dbReference>
<dbReference type="EC" id="1.2.1.3" evidence="6"/>
<accession>A0A292ZH37</accession>
<reference evidence="6 7" key="2">
    <citation type="journal article" date="2013" name="Environ. Sci. Technol.">
        <title>The 4-tert-butylphenol-utilizing bacterium Sphingobium fuliginis OMI can degrade bisphenols via phenolic ring hydroxylation and meta-cleavage pathway.</title>
        <authorList>
            <person name="Ogata Y."/>
            <person name="Goda S."/>
            <person name="Toyama T."/>
            <person name="Sei K."/>
            <person name="Ike M."/>
        </authorList>
    </citation>
    <scope>NUCLEOTIDE SEQUENCE [LARGE SCALE GENOMIC DNA]</scope>
    <source>
        <strain evidence="6 7">OMI</strain>
    </source>
</reference>
<evidence type="ECO:0000313" key="7">
    <source>
        <dbReference type="Proteomes" id="UP000221538"/>
    </source>
</evidence>
<evidence type="ECO:0000256" key="2">
    <source>
        <dbReference type="ARBA" id="ARBA00023002"/>
    </source>
</evidence>
<dbReference type="Pfam" id="PF00171">
    <property type="entry name" value="Aldedh"/>
    <property type="match status" value="1"/>
</dbReference>
<protein>
    <submittedName>
        <fullName evidence="6">Aldehyde dehydrogenase</fullName>
        <ecNumber evidence="6">1.2.1.3</ecNumber>
    </submittedName>
</protein>
<dbReference type="FunFam" id="3.40.605.10:FF:000007">
    <property type="entry name" value="NAD/NADP-dependent betaine aldehyde dehydrogenase"/>
    <property type="match status" value="1"/>
</dbReference>
<dbReference type="CDD" id="cd07139">
    <property type="entry name" value="ALDH_AldA-Rv0768"/>
    <property type="match status" value="1"/>
</dbReference>
<dbReference type="SUPFAM" id="SSF53720">
    <property type="entry name" value="ALDH-like"/>
    <property type="match status" value="1"/>
</dbReference>
<feature type="domain" description="Aldehyde dehydrogenase" evidence="5">
    <location>
        <begin position="33"/>
        <end position="494"/>
    </location>
</feature>
<reference evidence="6 7" key="1">
    <citation type="journal article" date="2013" name="Biodegradation">
        <title>Occurrence of 4-tert-butylphenol (4-t-BP) biodegradation in an aquatic sample caused by the presence of Spirodela polyrrhiza and isolation of a 4-t-BP-utilizing bacterium.</title>
        <authorList>
            <person name="Ogata Y."/>
            <person name="Toyama T."/>
            <person name="Yu N."/>
            <person name="Wang X."/>
            <person name="Sei K."/>
            <person name="Ike M."/>
        </authorList>
    </citation>
    <scope>NUCLEOTIDE SEQUENCE [LARGE SCALE GENOMIC DNA]</scope>
    <source>
        <strain evidence="6 7">OMI</strain>
    </source>
</reference>
<dbReference type="InterPro" id="IPR016161">
    <property type="entry name" value="Ald_DH/histidinol_DH"/>
</dbReference>
<name>A0A292ZH37_SPHSA</name>
<dbReference type="InterPro" id="IPR016163">
    <property type="entry name" value="Ald_DH_C"/>
</dbReference>
<evidence type="ECO:0000256" key="3">
    <source>
        <dbReference type="PROSITE-ProRule" id="PRU10007"/>
    </source>
</evidence>
<dbReference type="InterPro" id="IPR029510">
    <property type="entry name" value="Ald_DH_CS_GLU"/>
</dbReference>
<dbReference type="InterPro" id="IPR016162">
    <property type="entry name" value="Ald_DH_N"/>
</dbReference>